<keyword evidence="2" id="KW-1185">Reference proteome</keyword>
<dbReference type="KEGG" id="ctak:4412677_01858"/>
<evidence type="ECO:0000313" key="2">
    <source>
        <dbReference type="Proteomes" id="UP000215196"/>
    </source>
</evidence>
<dbReference type="AlphaFoldDB" id="A0A239XM75"/>
<reference evidence="1 2" key="1">
    <citation type="submission" date="2017-06" db="EMBL/GenBank/DDBJ databases">
        <authorList>
            <consortium name="Pathogen Informatics"/>
        </authorList>
    </citation>
    <scope>NUCLEOTIDE SEQUENCE [LARGE SCALE GENOMIC DNA]</scope>
    <source>
        <strain evidence="1 2">NCTC13490</strain>
    </source>
</reference>
<organism evidence="1 2">
    <name type="scientific">Chryseobacterium taklimakanense</name>
    <dbReference type="NCBI Taxonomy" id="536441"/>
    <lineage>
        <taxon>Bacteria</taxon>
        <taxon>Pseudomonadati</taxon>
        <taxon>Bacteroidota</taxon>
        <taxon>Flavobacteriia</taxon>
        <taxon>Flavobacteriales</taxon>
        <taxon>Weeksellaceae</taxon>
        <taxon>Chryseobacterium group</taxon>
        <taxon>Chryseobacterium</taxon>
    </lineage>
</organism>
<dbReference type="Proteomes" id="UP000215196">
    <property type="component" value="Chromosome 1"/>
</dbReference>
<dbReference type="RefSeq" id="WP_095072629.1">
    <property type="nucleotide sequence ID" value="NZ_LT906465.1"/>
</dbReference>
<gene>
    <name evidence="1" type="ORF">SAMEA4412677_01858</name>
</gene>
<protein>
    <submittedName>
        <fullName evidence="1">Uncharacterized protein</fullName>
    </submittedName>
</protein>
<proteinExistence type="predicted"/>
<evidence type="ECO:0000313" key="1">
    <source>
        <dbReference type="EMBL" id="SNV48139.1"/>
    </source>
</evidence>
<dbReference type="EMBL" id="LT906465">
    <property type="protein sequence ID" value="SNV48139.1"/>
    <property type="molecule type" value="Genomic_DNA"/>
</dbReference>
<accession>A0A239XM75</accession>
<name>A0A239XM75_9FLAO</name>
<sequence length="283" mass="33666">MSEKQTNDEDLWIEYLKVLEEIQSKVHFHYEVIGCVELFLIQDTPANFDLSYFREEFCGSYWKINGITIFNPLIYLNIKTADEEQFSKFRQAYFDGFKYFADNFRAIDPSENHIRTLHDHFIDRWRHYYGFASTLVHYENITDSGYYCGILAAYADYETNNILRFRQLSDHIFAAADVEGVNQRKKRLVKSIKEYFGKDVSMEGRERIIRELKKRIKAGDYKNAGKDISELASKRTLVDPFRLKPFLRLITEDMNENEFNSCYVQISENYRDEQKLAKTQKNK</sequence>